<evidence type="ECO:0000256" key="3">
    <source>
        <dbReference type="ARBA" id="ARBA00023125"/>
    </source>
</evidence>
<feature type="compositionally biased region" description="Basic and acidic residues" evidence="5">
    <location>
        <begin position="58"/>
        <end position="70"/>
    </location>
</feature>
<dbReference type="InterPro" id="IPR001138">
    <property type="entry name" value="Zn2Cys6_DnaBD"/>
</dbReference>
<comment type="caution">
    <text evidence="7">The sequence shown here is derived from an EMBL/GenBank/DDBJ whole genome shotgun (WGS) entry which is preliminary data.</text>
</comment>
<dbReference type="Proteomes" id="UP000193922">
    <property type="component" value="Unassembled WGS sequence"/>
</dbReference>
<protein>
    <recommendedName>
        <fullName evidence="6">Zn(2)-C6 fungal-type domain-containing protein</fullName>
    </recommendedName>
</protein>
<evidence type="ECO:0000313" key="8">
    <source>
        <dbReference type="Proteomes" id="UP000193922"/>
    </source>
</evidence>
<dbReference type="PANTHER" id="PTHR47663">
    <property type="entry name" value="XYLANOLYTIC TRANSCRIPTIONAL ACTIVATOR XLNR-RELATED"/>
    <property type="match status" value="1"/>
</dbReference>
<name>A0A1Y1W9M9_9FUNG</name>
<dbReference type="PROSITE" id="PS00463">
    <property type="entry name" value="ZN2_CY6_FUNGAL_1"/>
    <property type="match status" value="1"/>
</dbReference>
<evidence type="ECO:0000313" key="7">
    <source>
        <dbReference type="EMBL" id="ORX70250.1"/>
    </source>
</evidence>
<keyword evidence="2" id="KW-0805">Transcription regulation</keyword>
<organism evidence="7 8">
    <name type="scientific">Linderina pennispora</name>
    <dbReference type="NCBI Taxonomy" id="61395"/>
    <lineage>
        <taxon>Eukaryota</taxon>
        <taxon>Fungi</taxon>
        <taxon>Fungi incertae sedis</taxon>
        <taxon>Zoopagomycota</taxon>
        <taxon>Kickxellomycotina</taxon>
        <taxon>Kickxellomycetes</taxon>
        <taxon>Kickxellales</taxon>
        <taxon>Kickxellaceae</taxon>
        <taxon>Linderina</taxon>
    </lineage>
</organism>
<feature type="compositionally biased region" description="Polar residues" evidence="5">
    <location>
        <begin position="169"/>
        <end position="180"/>
    </location>
</feature>
<dbReference type="PROSITE" id="PS50048">
    <property type="entry name" value="ZN2_CY6_FUNGAL_2"/>
    <property type="match status" value="1"/>
</dbReference>
<proteinExistence type="predicted"/>
<dbReference type="SMART" id="SM00066">
    <property type="entry name" value="GAL4"/>
    <property type="match status" value="1"/>
</dbReference>
<gene>
    <name evidence="7" type="ORF">DL89DRAFT_267471</name>
</gene>
<dbReference type="OrthoDB" id="2593732at2759"/>
<feature type="domain" description="Zn(2)-C6 fungal-type" evidence="6">
    <location>
        <begin position="126"/>
        <end position="155"/>
    </location>
</feature>
<dbReference type="Pfam" id="PF00172">
    <property type="entry name" value="Zn_clus"/>
    <property type="match status" value="1"/>
</dbReference>
<feature type="compositionally biased region" description="Basic and acidic residues" evidence="5">
    <location>
        <begin position="209"/>
        <end position="222"/>
    </location>
</feature>
<dbReference type="InterPro" id="IPR051439">
    <property type="entry name" value="XlnR/Xlr1"/>
</dbReference>
<dbReference type="GeneID" id="63804156"/>
<dbReference type="PANTHER" id="PTHR47663:SF1">
    <property type="entry name" value="XYLANOLYTIC TRANSCRIPTIONAL ACTIVATOR XLNR-RELATED"/>
    <property type="match status" value="1"/>
</dbReference>
<feature type="compositionally biased region" description="Polar residues" evidence="5">
    <location>
        <begin position="199"/>
        <end position="208"/>
    </location>
</feature>
<dbReference type="SUPFAM" id="SSF57701">
    <property type="entry name" value="Zn2/Cys6 DNA-binding domain"/>
    <property type="match status" value="1"/>
</dbReference>
<dbReference type="InterPro" id="IPR036864">
    <property type="entry name" value="Zn2-C6_fun-type_DNA-bd_sf"/>
</dbReference>
<sequence length="222" mass="24201">MGDEEPSNRRGGSVIDQEDTLLQPSLGTRSKGESNPKDTGSPGIKNKSTAALALLRLRQGETKKPEPDASKKFVYGISTTSADQVKSTLTLHLKPIAPMESSEDSLVSRTQQPKFGHFRKQRCKQACEYCHIARTRCDGGNPCENCLKLKITCKRRAKKKRGPKPKSVVESSTANPTIARTPSAADIANLVISDDAVRANTSRTSPQDPSEKRRSASPKDKK</sequence>
<evidence type="ECO:0000256" key="5">
    <source>
        <dbReference type="SAM" id="MobiDB-lite"/>
    </source>
</evidence>
<dbReference type="Gene3D" id="4.10.240.10">
    <property type="entry name" value="Zn(2)-C6 fungal-type DNA-binding domain"/>
    <property type="match status" value="1"/>
</dbReference>
<feature type="region of interest" description="Disordered" evidence="5">
    <location>
        <begin position="157"/>
        <end position="182"/>
    </location>
</feature>
<evidence type="ECO:0000256" key="4">
    <source>
        <dbReference type="ARBA" id="ARBA00023163"/>
    </source>
</evidence>
<dbReference type="GO" id="GO:0000981">
    <property type="term" value="F:DNA-binding transcription factor activity, RNA polymerase II-specific"/>
    <property type="evidence" value="ECO:0007669"/>
    <property type="project" value="InterPro"/>
</dbReference>
<dbReference type="EMBL" id="MCFD01000006">
    <property type="protein sequence ID" value="ORX70250.1"/>
    <property type="molecule type" value="Genomic_DNA"/>
</dbReference>
<keyword evidence="4" id="KW-0804">Transcription</keyword>
<feature type="region of interest" description="Disordered" evidence="5">
    <location>
        <begin position="194"/>
        <end position="222"/>
    </location>
</feature>
<accession>A0A1Y1W9M9</accession>
<reference evidence="7 8" key="1">
    <citation type="submission" date="2016-07" db="EMBL/GenBank/DDBJ databases">
        <title>Pervasive Adenine N6-methylation of Active Genes in Fungi.</title>
        <authorList>
            <consortium name="DOE Joint Genome Institute"/>
            <person name="Mondo S.J."/>
            <person name="Dannebaum R.O."/>
            <person name="Kuo R.C."/>
            <person name="Labutti K."/>
            <person name="Haridas S."/>
            <person name="Kuo A."/>
            <person name="Salamov A."/>
            <person name="Ahrendt S.R."/>
            <person name="Lipzen A."/>
            <person name="Sullivan W."/>
            <person name="Andreopoulos W.B."/>
            <person name="Clum A."/>
            <person name="Lindquist E."/>
            <person name="Daum C."/>
            <person name="Ramamoorthy G.K."/>
            <person name="Gryganskyi A."/>
            <person name="Culley D."/>
            <person name="Magnuson J.K."/>
            <person name="James T.Y."/>
            <person name="O'Malley M.A."/>
            <person name="Stajich J.E."/>
            <person name="Spatafora J.W."/>
            <person name="Visel A."/>
            <person name="Grigoriev I.V."/>
        </authorList>
    </citation>
    <scope>NUCLEOTIDE SEQUENCE [LARGE SCALE GENOMIC DNA]</scope>
    <source>
        <strain evidence="7 8">ATCC 12442</strain>
    </source>
</reference>
<evidence type="ECO:0000256" key="2">
    <source>
        <dbReference type="ARBA" id="ARBA00023015"/>
    </source>
</evidence>
<evidence type="ECO:0000259" key="6">
    <source>
        <dbReference type="PROSITE" id="PS50048"/>
    </source>
</evidence>
<dbReference type="STRING" id="61395.A0A1Y1W9M9"/>
<dbReference type="AlphaFoldDB" id="A0A1Y1W9M9"/>
<dbReference type="GO" id="GO:0008270">
    <property type="term" value="F:zinc ion binding"/>
    <property type="evidence" value="ECO:0007669"/>
    <property type="project" value="InterPro"/>
</dbReference>
<evidence type="ECO:0000256" key="1">
    <source>
        <dbReference type="ARBA" id="ARBA00022833"/>
    </source>
</evidence>
<dbReference type="RefSeq" id="XP_040743888.1">
    <property type="nucleotide sequence ID" value="XM_040887508.1"/>
</dbReference>
<keyword evidence="8" id="KW-1185">Reference proteome</keyword>
<keyword evidence="3" id="KW-0238">DNA-binding</keyword>
<feature type="region of interest" description="Disordered" evidence="5">
    <location>
        <begin position="1"/>
        <end position="70"/>
    </location>
</feature>
<keyword evidence="1" id="KW-0862">Zinc</keyword>
<dbReference type="CDD" id="cd00067">
    <property type="entry name" value="GAL4"/>
    <property type="match status" value="1"/>
</dbReference>
<dbReference type="GO" id="GO:0003677">
    <property type="term" value="F:DNA binding"/>
    <property type="evidence" value="ECO:0007669"/>
    <property type="project" value="UniProtKB-KW"/>
</dbReference>